<evidence type="ECO:0000256" key="5">
    <source>
        <dbReference type="ARBA" id="ARBA00023136"/>
    </source>
</evidence>
<dbReference type="RefSeq" id="WP_171434338.1">
    <property type="nucleotide sequence ID" value="NZ_JABFJV010000042.1"/>
</dbReference>
<keyword evidence="4 6" id="KW-1133">Transmembrane helix</keyword>
<dbReference type="EMBL" id="JABFJV010000042">
    <property type="protein sequence ID" value="NOK33606.1"/>
    <property type="molecule type" value="Genomic_DNA"/>
</dbReference>
<dbReference type="GO" id="GO:0015171">
    <property type="term" value="F:amino acid transmembrane transporter activity"/>
    <property type="evidence" value="ECO:0007669"/>
    <property type="project" value="TreeGrafter"/>
</dbReference>
<dbReference type="Proteomes" id="UP000563426">
    <property type="component" value="Unassembled WGS sequence"/>
</dbReference>
<organism evidence="7 8">
    <name type="scientific">Corallococcus exercitus</name>
    <dbReference type="NCBI Taxonomy" id="2316736"/>
    <lineage>
        <taxon>Bacteria</taxon>
        <taxon>Pseudomonadati</taxon>
        <taxon>Myxococcota</taxon>
        <taxon>Myxococcia</taxon>
        <taxon>Myxococcales</taxon>
        <taxon>Cystobacterineae</taxon>
        <taxon>Myxococcaceae</taxon>
        <taxon>Corallococcus</taxon>
    </lineage>
</organism>
<dbReference type="InterPro" id="IPR001123">
    <property type="entry name" value="LeuE-type"/>
</dbReference>
<protein>
    <submittedName>
        <fullName evidence="7">Amino acid transporter</fullName>
    </submittedName>
</protein>
<name>A0A7Y4NRE7_9BACT</name>
<feature type="transmembrane region" description="Helical" evidence="6">
    <location>
        <begin position="180"/>
        <end position="201"/>
    </location>
</feature>
<gene>
    <name evidence="7" type="ORF">HMI49_10390</name>
</gene>
<evidence type="ECO:0000256" key="4">
    <source>
        <dbReference type="ARBA" id="ARBA00022989"/>
    </source>
</evidence>
<keyword evidence="2" id="KW-1003">Cell membrane</keyword>
<comment type="caution">
    <text evidence="7">The sequence shown here is derived from an EMBL/GenBank/DDBJ whole genome shotgun (WGS) entry which is preliminary data.</text>
</comment>
<dbReference type="AlphaFoldDB" id="A0A7Y4NRE7"/>
<evidence type="ECO:0000256" key="1">
    <source>
        <dbReference type="ARBA" id="ARBA00004651"/>
    </source>
</evidence>
<keyword evidence="5 6" id="KW-0472">Membrane</keyword>
<feature type="transmembrane region" description="Helical" evidence="6">
    <location>
        <begin position="6"/>
        <end position="27"/>
    </location>
</feature>
<feature type="transmembrane region" description="Helical" evidence="6">
    <location>
        <begin position="66"/>
        <end position="90"/>
    </location>
</feature>
<comment type="subcellular location">
    <subcellularLocation>
        <location evidence="1">Cell membrane</location>
        <topology evidence="1">Multi-pass membrane protein</topology>
    </subcellularLocation>
</comment>
<sequence length="202" mass="20776">MELSPLLRGAGLGASLIVAIGAQNAFVLRQGLLRAHVPLVVGVCVAGDVLLIAAGVAGMGQLIVKLPWLVLVTMWCGAAYLAWFGVTSLLRALRPARAALEAAGGREVGSGRTLRTALALTFLNPHVYLDTVVLLGSVAAREAGHGAPLFGAGAAAASCAWFSSLGFGARYLAPLFSRPLAWRLLDGVIGLVMLALAVSLLK</sequence>
<accession>A0A7Y4NRE7</accession>
<keyword evidence="8" id="KW-1185">Reference proteome</keyword>
<evidence type="ECO:0000256" key="6">
    <source>
        <dbReference type="SAM" id="Phobius"/>
    </source>
</evidence>
<evidence type="ECO:0000313" key="7">
    <source>
        <dbReference type="EMBL" id="NOK33606.1"/>
    </source>
</evidence>
<dbReference type="GO" id="GO:0005886">
    <property type="term" value="C:plasma membrane"/>
    <property type="evidence" value="ECO:0007669"/>
    <property type="project" value="UniProtKB-SubCell"/>
</dbReference>
<feature type="transmembrane region" description="Helical" evidence="6">
    <location>
        <begin position="149"/>
        <end position="168"/>
    </location>
</feature>
<dbReference type="Pfam" id="PF01810">
    <property type="entry name" value="LysE"/>
    <property type="match status" value="1"/>
</dbReference>
<reference evidence="7 8" key="1">
    <citation type="submission" date="2020-05" db="EMBL/GenBank/DDBJ databases">
        <authorList>
            <person name="Whitworth D."/>
        </authorList>
    </citation>
    <scope>NUCLEOTIDE SEQUENCE [LARGE SCALE GENOMIC DNA]</scope>
    <source>
        <strain evidence="7 8">AB043B</strain>
    </source>
</reference>
<feature type="transmembrane region" description="Helical" evidence="6">
    <location>
        <begin position="39"/>
        <end position="60"/>
    </location>
</feature>
<proteinExistence type="predicted"/>
<keyword evidence="3 6" id="KW-0812">Transmembrane</keyword>
<evidence type="ECO:0000256" key="2">
    <source>
        <dbReference type="ARBA" id="ARBA00022475"/>
    </source>
</evidence>
<dbReference type="PANTHER" id="PTHR30086">
    <property type="entry name" value="ARGININE EXPORTER PROTEIN ARGO"/>
    <property type="match status" value="1"/>
</dbReference>
<evidence type="ECO:0000313" key="8">
    <source>
        <dbReference type="Proteomes" id="UP000563426"/>
    </source>
</evidence>
<evidence type="ECO:0000256" key="3">
    <source>
        <dbReference type="ARBA" id="ARBA00022692"/>
    </source>
</evidence>
<dbReference type="PANTHER" id="PTHR30086:SF20">
    <property type="entry name" value="ARGININE EXPORTER PROTEIN ARGO-RELATED"/>
    <property type="match status" value="1"/>
</dbReference>